<dbReference type="OrthoDB" id="7257484at2"/>
<dbReference type="RefSeq" id="WP_124964678.1">
    <property type="nucleotide sequence ID" value="NZ_RRAZ01000011.1"/>
</dbReference>
<keyword evidence="1" id="KW-1133">Transmembrane helix</keyword>
<name>A0A3P3DLR2_9RHOB</name>
<organism evidence="2 3">
    <name type="scientific">Falsigemmobacter faecalis</name>
    <dbReference type="NCBI Taxonomy" id="2488730"/>
    <lineage>
        <taxon>Bacteria</taxon>
        <taxon>Pseudomonadati</taxon>
        <taxon>Pseudomonadota</taxon>
        <taxon>Alphaproteobacteria</taxon>
        <taxon>Rhodobacterales</taxon>
        <taxon>Paracoccaceae</taxon>
        <taxon>Falsigemmobacter</taxon>
    </lineage>
</organism>
<proteinExistence type="predicted"/>
<dbReference type="Proteomes" id="UP000282125">
    <property type="component" value="Unassembled WGS sequence"/>
</dbReference>
<accession>A0A3P3DLR2</accession>
<evidence type="ECO:0008006" key="4">
    <source>
        <dbReference type="Google" id="ProtNLM"/>
    </source>
</evidence>
<protein>
    <recommendedName>
        <fullName evidence="4">Alpha/beta hydrolase</fullName>
    </recommendedName>
</protein>
<keyword evidence="3" id="KW-1185">Reference proteome</keyword>
<evidence type="ECO:0000313" key="3">
    <source>
        <dbReference type="Proteomes" id="UP000282125"/>
    </source>
</evidence>
<sequence length="406" mass="45094">MAKTEVRRRLVFYIPGFDPFPPRRYRELYRREGAEQARLSGYQIALQPPGGEGGRNAFGIAAEIEGVTVSARYEVLPWHDLVRRAMPEGIFASYLQLWRTARVYIGSGALWPLVGLRKGPMIASFYPVAVLLAQLLFALLAGWLTFRLGARFLPGWLAVLPGVAVVWGLLRLCQRLDRRIFAHYLMHDFAYVARQKGAYPADLSARIDAFSAKIRAALRDPEVDEVLLIGHSSGVHLGVSTLSRLLAEGLPEGRAELSFLSLGQAVPMVSFLPEASELRRDLQRLSVQSEIPWIDVTAPSDGCTFALCDPVAVSGVATPEQRWPLVLSAAFSQTLSPEKRRSLRGRFFRIHFQYLCAFDRLPASPDAYDFFRITAGPLTLHDRLGGRKPSAGRITRAASKFTDTAA</sequence>
<evidence type="ECO:0000313" key="2">
    <source>
        <dbReference type="EMBL" id="RRH75111.1"/>
    </source>
</evidence>
<gene>
    <name evidence="2" type="ORF">EG244_08995</name>
</gene>
<feature type="transmembrane region" description="Helical" evidence="1">
    <location>
        <begin position="125"/>
        <end position="146"/>
    </location>
</feature>
<dbReference type="EMBL" id="RRAZ01000011">
    <property type="protein sequence ID" value="RRH75111.1"/>
    <property type="molecule type" value="Genomic_DNA"/>
</dbReference>
<keyword evidence="1" id="KW-0812">Transmembrane</keyword>
<reference evidence="2 3" key="1">
    <citation type="submission" date="2018-11" db="EMBL/GenBank/DDBJ databases">
        <title>Gemmobacter sp. nov., YIM 102744-1 draft genome.</title>
        <authorList>
            <person name="Li G."/>
            <person name="Jiang Y."/>
        </authorList>
    </citation>
    <scope>NUCLEOTIDE SEQUENCE [LARGE SCALE GENOMIC DNA]</scope>
    <source>
        <strain evidence="2 3">YIM 102744-1</strain>
    </source>
</reference>
<evidence type="ECO:0000256" key="1">
    <source>
        <dbReference type="SAM" id="Phobius"/>
    </source>
</evidence>
<feature type="transmembrane region" description="Helical" evidence="1">
    <location>
        <begin position="152"/>
        <end position="170"/>
    </location>
</feature>
<keyword evidence="1" id="KW-0472">Membrane</keyword>
<dbReference type="AlphaFoldDB" id="A0A3P3DLR2"/>
<comment type="caution">
    <text evidence="2">The sequence shown here is derived from an EMBL/GenBank/DDBJ whole genome shotgun (WGS) entry which is preliminary data.</text>
</comment>